<dbReference type="NCBIfam" id="TIGR00277">
    <property type="entry name" value="HDIG"/>
    <property type="match status" value="1"/>
</dbReference>
<protein>
    <submittedName>
        <fullName evidence="3">3'-5' exoribonuclease</fullName>
        <ecNumber evidence="3">3.1.-.-</ecNumber>
    </submittedName>
</protein>
<evidence type="ECO:0000313" key="3">
    <source>
        <dbReference type="EMBL" id="MBB6069528.1"/>
    </source>
</evidence>
<dbReference type="PANTHER" id="PTHR37294:SF1">
    <property type="entry name" value="3'-5' EXORIBONUCLEASE YHAM"/>
    <property type="match status" value="1"/>
</dbReference>
<organism evidence="3 4">
    <name type="scientific">Longimicrobium terrae</name>
    <dbReference type="NCBI Taxonomy" id="1639882"/>
    <lineage>
        <taxon>Bacteria</taxon>
        <taxon>Pseudomonadati</taxon>
        <taxon>Gemmatimonadota</taxon>
        <taxon>Longimicrobiia</taxon>
        <taxon>Longimicrobiales</taxon>
        <taxon>Longimicrobiaceae</taxon>
        <taxon>Longimicrobium</taxon>
    </lineage>
</organism>
<name>A0A841GV81_9BACT</name>
<dbReference type="SUPFAM" id="SSF109604">
    <property type="entry name" value="HD-domain/PDEase-like"/>
    <property type="match status" value="1"/>
</dbReference>
<dbReference type="InterPro" id="IPR006675">
    <property type="entry name" value="HDIG_dom"/>
</dbReference>
<dbReference type="PANTHER" id="PTHR37294">
    <property type="entry name" value="3'-5' EXORIBONUCLEASE YHAM"/>
    <property type="match status" value="1"/>
</dbReference>
<dbReference type="SMART" id="SM00471">
    <property type="entry name" value="HDc"/>
    <property type="match status" value="1"/>
</dbReference>
<dbReference type="InterPro" id="IPR050798">
    <property type="entry name" value="YhaM_exoribonuc/phosphodiest"/>
</dbReference>
<keyword evidence="4" id="KW-1185">Reference proteome</keyword>
<comment type="caution">
    <text evidence="3">The sequence shown here is derived from an EMBL/GenBank/DDBJ whole genome shotgun (WGS) entry which is preliminary data.</text>
</comment>
<dbReference type="Pfam" id="PF01966">
    <property type="entry name" value="HD"/>
    <property type="match status" value="1"/>
</dbReference>
<proteinExistence type="predicted"/>
<dbReference type="InterPro" id="IPR012340">
    <property type="entry name" value="NA-bd_OB-fold"/>
</dbReference>
<gene>
    <name evidence="3" type="ORF">HNQ61_001143</name>
</gene>
<dbReference type="GO" id="GO:0016787">
    <property type="term" value="F:hydrolase activity"/>
    <property type="evidence" value="ECO:0007669"/>
    <property type="project" value="UniProtKB-KW"/>
</dbReference>
<sequence length="367" mass="40382">MNYAVSLAPRTDPRGFCGPAYPGPMVADLREDVREIIGCYLVYEKQRRETKAGKPFLELTLGDQTGTVTAMVWDDAERCDRAVGPDDVVGVRGKVSVYREKMQLTVSLIEPLEISDDDLATFLPASPRDRGQMMRELDAMVASISDLPLRTLLVRCVGAKTQLGRSFRIHPAAKKHHHAYLGGLMEHSLSVAGAADRLCAHYREQGAPLDRDLLIAGALLHDIGKTRELTARRSFAYTDEGQLLGHILLGLQVILREADGIPGLRADRMLHLQHLIASHHGKYEFASPKLPQTLEALLLSFADDLDAKMNPGMRAVAGLQPGGWTPFDRGMDRSFHRPALLESAAAPVLEPVAPREFVADVIDLFRG</sequence>
<dbReference type="Gene3D" id="1.10.3210.10">
    <property type="entry name" value="Hypothetical protein af1432"/>
    <property type="match status" value="1"/>
</dbReference>
<evidence type="ECO:0000259" key="2">
    <source>
        <dbReference type="PROSITE" id="PS51831"/>
    </source>
</evidence>
<dbReference type="GO" id="GO:0003676">
    <property type="term" value="F:nucleic acid binding"/>
    <property type="evidence" value="ECO:0007669"/>
    <property type="project" value="InterPro"/>
</dbReference>
<dbReference type="Proteomes" id="UP000582837">
    <property type="component" value="Unassembled WGS sequence"/>
</dbReference>
<dbReference type="CDD" id="cd00077">
    <property type="entry name" value="HDc"/>
    <property type="match status" value="1"/>
</dbReference>
<dbReference type="AlphaFoldDB" id="A0A841GV81"/>
<reference evidence="3 4" key="1">
    <citation type="submission" date="2020-08" db="EMBL/GenBank/DDBJ databases">
        <title>Genomic Encyclopedia of Type Strains, Phase IV (KMG-IV): sequencing the most valuable type-strain genomes for metagenomic binning, comparative biology and taxonomic classification.</title>
        <authorList>
            <person name="Goeker M."/>
        </authorList>
    </citation>
    <scope>NUCLEOTIDE SEQUENCE [LARGE SCALE GENOMIC DNA]</scope>
    <source>
        <strain evidence="3 4">DSM 29007</strain>
    </source>
</reference>
<evidence type="ECO:0000313" key="4">
    <source>
        <dbReference type="Proteomes" id="UP000582837"/>
    </source>
</evidence>
<accession>A0A841GV81</accession>
<dbReference type="EC" id="3.1.-.-" evidence="3"/>
<dbReference type="InterPro" id="IPR006674">
    <property type="entry name" value="HD_domain"/>
</dbReference>
<feature type="domain" description="HD" evidence="2">
    <location>
        <begin position="184"/>
        <end position="308"/>
    </location>
</feature>
<dbReference type="Gene3D" id="2.40.50.140">
    <property type="entry name" value="Nucleic acid-binding proteins"/>
    <property type="match status" value="1"/>
</dbReference>
<dbReference type="GO" id="GO:0031125">
    <property type="term" value="P:rRNA 3'-end processing"/>
    <property type="evidence" value="ECO:0007669"/>
    <property type="project" value="TreeGrafter"/>
</dbReference>
<dbReference type="PROSITE" id="PS51831">
    <property type="entry name" value="HD"/>
    <property type="match status" value="1"/>
</dbReference>
<dbReference type="RefSeq" id="WP_170037435.1">
    <property type="nucleotide sequence ID" value="NZ_JABDTL010000002.1"/>
</dbReference>
<dbReference type="CDD" id="cd04492">
    <property type="entry name" value="YhaM_OBF_like"/>
    <property type="match status" value="1"/>
</dbReference>
<dbReference type="InterPro" id="IPR004365">
    <property type="entry name" value="NA-bd_OB_tRNA"/>
</dbReference>
<dbReference type="SUPFAM" id="SSF50249">
    <property type="entry name" value="Nucleic acid-binding proteins"/>
    <property type="match status" value="1"/>
</dbReference>
<dbReference type="Pfam" id="PF01336">
    <property type="entry name" value="tRNA_anti-codon"/>
    <property type="match status" value="1"/>
</dbReference>
<dbReference type="InterPro" id="IPR003607">
    <property type="entry name" value="HD/PDEase_dom"/>
</dbReference>
<dbReference type="EMBL" id="JACHIA010000002">
    <property type="protein sequence ID" value="MBB6069528.1"/>
    <property type="molecule type" value="Genomic_DNA"/>
</dbReference>
<evidence type="ECO:0000256" key="1">
    <source>
        <dbReference type="ARBA" id="ARBA00022801"/>
    </source>
</evidence>
<keyword evidence="1 3" id="KW-0378">Hydrolase</keyword>